<reference evidence="13" key="1">
    <citation type="submission" date="2022-11" db="UniProtKB">
        <authorList>
            <consortium name="WormBaseParasite"/>
        </authorList>
    </citation>
    <scope>IDENTIFICATION</scope>
</reference>
<dbReference type="InterPro" id="IPR011009">
    <property type="entry name" value="Kinase-like_dom_sf"/>
</dbReference>
<name>A0A914D2C6_9BILA</name>
<sequence length="192" mass="21899">MKKYVHRETRQPLAVKIIPIPVNSKLKSAYAIRFYGFCIYEGAVHICMEYMDMALNDLYPQIHTLYGAFPERLLGWIAVSVVNAVCDLLLFNVIHCDINPHNIMINKDGEVKICGFSEFVVLEKDVATIFVGTLQYSPPERLLYNENYGPLPELASMIQLSCVASSMLPLPEYPKPSNPIVQFRRTSWLLQN</sequence>
<proteinExistence type="inferred from homology"/>
<dbReference type="SMART" id="SM00220">
    <property type="entry name" value="S_TKc"/>
    <property type="match status" value="1"/>
</dbReference>
<dbReference type="GO" id="GO:0005524">
    <property type="term" value="F:ATP binding"/>
    <property type="evidence" value="ECO:0007669"/>
    <property type="project" value="UniProtKB-KW"/>
</dbReference>
<dbReference type="AlphaFoldDB" id="A0A914D2C6"/>
<keyword evidence="1" id="KW-0808">Transferase</keyword>
<evidence type="ECO:0000256" key="1">
    <source>
        <dbReference type="ARBA" id="ARBA00022679"/>
    </source>
</evidence>
<keyword evidence="2" id="KW-0547">Nucleotide-binding</keyword>
<dbReference type="Pfam" id="PF00069">
    <property type="entry name" value="Pkinase"/>
    <property type="match status" value="1"/>
</dbReference>
<feature type="transmembrane region" description="Helical" evidence="10">
    <location>
        <begin position="34"/>
        <end position="53"/>
    </location>
</feature>
<dbReference type="GO" id="GO:0004708">
    <property type="term" value="F:MAP kinase kinase activity"/>
    <property type="evidence" value="ECO:0007669"/>
    <property type="project" value="UniProtKB-EC"/>
</dbReference>
<protein>
    <recommendedName>
        <fullName evidence="6">mitogen-activated protein kinase kinase</fullName>
        <ecNumber evidence="6">2.7.12.2</ecNumber>
    </recommendedName>
</protein>
<evidence type="ECO:0000259" key="11">
    <source>
        <dbReference type="PROSITE" id="PS50011"/>
    </source>
</evidence>
<evidence type="ECO:0000256" key="2">
    <source>
        <dbReference type="ARBA" id="ARBA00022741"/>
    </source>
</evidence>
<dbReference type="Gene3D" id="3.30.200.20">
    <property type="entry name" value="Phosphorylase Kinase, domain 1"/>
    <property type="match status" value="1"/>
</dbReference>
<evidence type="ECO:0000256" key="4">
    <source>
        <dbReference type="ARBA" id="ARBA00022840"/>
    </source>
</evidence>
<evidence type="ECO:0000256" key="8">
    <source>
        <dbReference type="ARBA" id="ARBA00049299"/>
    </source>
</evidence>
<dbReference type="PANTHER" id="PTHR48013">
    <property type="entry name" value="DUAL SPECIFICITY MITOGEN-ACTIVATED PROTEIN KINASE KINASE 5-RELATED"/>
    <property type="match status" value="1"/>
</dbReference>
<keyword evidence="4" id="KW-0067">ATP-binding</keyword>
<keyword evidence="10" id="KW-0812">Transmembrane</keyword>
<dbReference type="Gene3D" id="1.10.510.10">
    <property type="entry name" value="Transferase(Phosphotransferase) domain 1"/>
    <property type="match status" value="1"/>
</dbReference>
<dbReference type="SUPFAM" id="SSF56112">
    <property type="entry name" value="Protein kinase-like (PK-like)"/>
    <property type="match status" value="1"/>
</dbReference>
<accession>A0A914D2C6</accession>
<evidence type="ECO:0000256" key="5">
    <source>
        <dbReference type="ARBA" id="ARBA00038035"/>
    </source>
</evidence>
<evidence type="ECO:0000313" key="13">
    <source>
        <dbReference type="WBParaSite" id="ACRNAN_scaffold1789.g30846.t1"/>
    </source>
</evidence>
<comment type="catalytic activity">
    <reaction evidence="8">
        <text>L-threonyl-[protein] + ATP = O-phospho-L-threonyl-[protein] + ADP + H(+)</text>
        <dbReference type="Rhea" id="RHEA:46608"/>
        <dbReference type="Rhea" id="RHEA-COMP:11060"/>
        <dbReference type="Rhea" id="RHEA-COMP:11605"/>
        <dbReference type="ChEBI" id="CHEBI:15378"/>
        <dbReference type="ChEBI" id="CHEBI:30013"/>
        <dbReference type="ChEBI" id="CHEBI:30616"/>
        <dbReference type="ChEBI" id="CHEBI:61977"/>
        <dbReference type="ChEBI" id="CHEBI:456216"/>
        <dbReference type="EC" id="2.7.12.2"/>
    </reaction>
</comment>
<evidence type="ECO:0000256" key="10">
    <source>
        <dbReference type="SAM" id="Phobius"/>
    </source>
</evidence>
<keyword evidence="10" id="KW-1133">Transmembrane helix</keyword>
<dbReference type="EC" id="2.7.12.2" evidence="6"/>
<dbReference type="PANTHER" id="PTHR48013:SF9">
    <property type="entry name" value="DUAL SPECIFICITY MITOGEN-ACTIVATED PROTEIN KINASE KINASE 5"/>
    <property type="match status" value="1"/>
</dbReference>
<dbReference type="WBParaSite" id="ACRNAN_scaffold1789.g30846.t1">
    <property type="protein sequence ID" value="ACRNAN_scaffold1789.g30846.t1"/>
    <property type="gene ID" value="ACRNAN_scaffold1789.g30846"/>
</dbReference>
<keyword evidence="12" id="KW-1185">Reference proteome</keyword>
<comment type="catalytic activity">
    <reaction evidence="9">
        <text>L-tyrosyl-[protein] + ATP = O-phospho-L-tyrosyl-[protein] + ADP + H(+)</text>
        <dbReference type="Rhea" id="RHEA:10596"/>
        <dbReference type="Rhea" id="RHEA-COMP:10136"/>
        <dbReference type="Rhea" id="RHEA-COMP:20101"/>
        <dbReference type="ChEBI" id="CHEBI:15378"/>
        <dbReference type="ChEBI" id="CHEBI:30616"/>
        <dbReference type="ChEBI" id="CHEBI:46858"/>
        <dbReference type="ChEBI" id="CHEBI:61978"/>
        <dbReference type="ChEBI" id="CHEBI:456216"/>
        <dbReference type="EC" id="2.7.12.2"/>
    </reaction>
</comment>
<feature type="domain" description="Protein kinase" evidence="11">
    <location>
        <begin position="1"/>
        <end position="192"/>
    </location>
</feature>
<comment type="similarity">
    <text evidence="5">Belongs to the protein kinase superfamily. STE Ser/Thr protein kinase family. MAP kinase kinase subfamily.</text>
</comment>
<comment type="catalytic activity">
    <reaction evidence="7">
        <text>L-seryl-[protein] + ATP = O-phospho-L-seryl-[protein] + ADP + H(+)</text>
        <dbReference type="Rhea" id="RHEA:17989"/>
        <dbReference type="Rhea" id="RHEA-COMP:9863"/>
        <dbReference type="Rhea" id="RHEA-COMP:11604"/>
        <dbReference type="ChEBI" id="CHEBI:15378"/>
        <dbReference type="ChEBI" id="CHEBI:29999"/>
        <dbReference type="ChEBI" id="CHEBI:30616"/>
        <dbReference type="ChEBI" id="CHEBI:83421"/>
        <dbReference type="ChEBI" id="CHEBI:456216"/>
        <dbReference type="EC" id="2.7.12.2"/>
    </reaction>
</comment>
<dbReference type="InterPro" id="IPR000719">
    <property type="entry name" value="Prot_kinase_dom"/>
</dbReference>
<keyword evidence="10" id="KW-0472">Membrane</keyword>
<feature type="transmembrane region" description="Helical" evidence="10">
    <location>
        <begin position="73"/>
        <end position="94"/>
    </location>
</feature>
<dbReference type="Proteomes" id="UP000887540">
    <property type="component" value="Unplaced"/>
</dbReference>
<dbReference type="PROSITE" id="PS50011">
    <property type="entry name" value="PROTEIN_KINASE_DOM"/>
    <property type="match status" value="1"/>
</dbReference>
<keyword evidence="3" id="KW-0418">Kinase</keyword>
<evidence type="ECO:0000256" key="9">
    <source>
        <dbReference type="ARBA" id="ARBA00051693"/>
    </source>
</evidence>
<evidence type="ECO:0000313" key="12">
    <source>
        <dbReference type="Proteomes" id="UP000887540"/>
    </source>
</evidence>
<evidence type="ECO:0000256" key="7">
    <source>
        <dbReference type="ARBA" id="ARBA00049014"/>
    </source>
</evidence>
<evidence type="ECO:0000256" key="6">
    <source>
        <dbReference type="ARBA" id="ARBA00038999"/>
    </source>
</evidence>
<evidence type="ECO:0000256" key="3">
    <source>
        <dbReference type="ARBA" id="ARBA00022777"/>
    </source>
</evidence>
<organism evidence="12 13">
    <name type="scientific">Acrobeloides nanus</name>
    <dbReference type="NCBI Taxonomy" id="290746"/>
    <lineage>
        <taxon>Eukaryota</taxon>
        <taxon>Metazoa</taxon>
        <taxon>Ecdysozoa</taxon>
        <taxon>Nematoda</taxon>
        <taxon>Chromadorea</taxon>
        <taxon>Rhabditida</taxon>
        <taxon>Tylenchina</taxon>
        <taxon>Cephalobomorpha</taxon>
        <taxon>Cephaloboidea</taxon>
        <taxon>Cephalobidae</taxon>
        <taxon>Acrobeloides</taxon>
    </lineage>
</organism>